<proteinExistence type="predicted"/>
<reference evidence="2" key="1">
    <citation type="journal article" date="2013" name="Nat. Commun.">
        <title>Whole-genome sequencing of Oryza brachyantha reveals mechanisms underlying Oryza genome evolution.</title>
        <authorList>
            <person name="Chen J."/>
            <person name="Huang Q."/>
            <person name="Gao D."/>
            <person name="Wang J."/>
            <person name="Lang Y."/>
            <person name="Liu T."/>
            <person name="Li B."/>
            <person name="Bai Z."/>
            <person name="Luis Goicoechea J."/>
            <person name="Liang C."/>
            <person name="Chen C."/>
            <person name="Zhang W."/>
            <person name="Sun S."/>
            <person name="Liao Y."/>
            <person name="Zhang X."/>
            <person name="Yang L."/>
            <person name="Song C."/>
            <person name="Wang M."/>
            <person name="Shi J."/>
            <person name="Liu G."/>
            <person name="Liu J."/>
            <person name="Zhou H."/>
            <person name="Zhou W."/>
            <person name="Yu Q."/>
            <person name="An N."/>
            <person name="Chen Y."/>
            <person name="Cai Q."/>
            <person name="Wang B."/>
            <person name="Liu B."/>
            <person name="Min J."/>
            <person name="Huang Y."/>
            <person name="Wu H."/>
            <person name="Li Z."/>
            <person name="Zhang Y."/>
            <person name="Yin Y."/>
            <person name="Song W."/>
            <person name="Jiang J."/>
            <person name="Jackson S.A."/>
            <person name="Wing R.A."/>
            <person name="Wang J."/>
            <person name="Chen M."/>
        </authorList>
    </citation>
    <scope>NUCLEOTIDE SEQUENCE [LARGE SCALE GENOMIC DNA]</scope>
    <source>
        <strain evidence="2">cv. IRGC 101232</strain>
    </source>
</reference>
<evidence type="ECO:0000313" key="3">
    <source>
        <dbReference type="Proteomes" id="UP000006038"/>
    </source>
</evidence>
<reference evidence="2" key="2">
    <citation type="submission" date="2013-04" db="UniProtKB">
        <authorList>
            <consortium name="EnsemblPlants"/>
        </authorList>
    </citation>
    <scope>IDENTIFICATION</scope>
</reference>
<sequence length="62" mass="7309">RYGRFSVVRSKYNRVVLPIYDNITLSTTWRRDYLKASHEGRASNQELDKPIHIESSNRDDIA</sequence>
<dbReference type="AlphaFoldDB" id="J3ME37"/>
<keyword evidence="3" id="KW-1185">Reference proteome</keyword>
<accession>J3ME37</accession>
<name>J3ME37_ORYBR</name>
<evidence type="ECO:0000313" key="2">
    <source>
        <dbReference type="EnsemblPlants" id="OB06G22810.1"/>
    </source>
</evidence>
<organism evidence="2">
    <name type="scientific">Oryza brachyantha</name>
    <name type="common">malo sina</name>
    <dbReference type="NCBI Taxonomy" id="4533"/>
    <lineage>
        <taxon>Eukaryota</taxon>
        <taxon>Viridiplantae</taxon>
        <taxon>Streptophyta</taxon>
        <taxon>Embryophyta</taxon>
        <taxon>Tracheophyta</taxon>
        <taxon>Spermatophyta</taxon>
        <taxon>Magnoliopsida</taxon>
        <taxon>Liliopsida</taxon>
        <taxon>Poales</taxon>
        <taxon>Poaceae</taxon>
        <taxon>BOP clade</taxon>
        <taxon>Oryzoideae</taxon>
        <taxon>Oryzeae</taxon>
        <taxon>Oryzinae</taxon>
        <taxon>Oryza</taxon>
    </lineage>
</organism>
<dbReference type="HOGENOM" id="CLU_2910972_0_0_1"/>
<dbReference type="Proteomes" id="UP000006038">
    <property type="component" value="Chromosome 6"/>
</dbReference>
<feature type="region of interest" description="Disordered" evidence="1">
    <location>
        <begin position="40"/>
        <end position="62"/>
    </location>
</feature>
<dbReference type="EnsemblPlants" id="OB06G22810.1">
    <property type="protein sequence ID" value="OB06G22810.1"/>
    <property type="gene ID" value="OB06G22810"/>
</dbReference>
<dbReference type="Gramene" id="OB06G22810.1">
    <property type="protein sequence ID" value="OB06G22810.1"/>
    <property type="gene ID" value="OB06G22810"/>
</dbReference>
<evidence type="ECO:0000256" key="1">
    <source>
        <dbReference type="SAM" id="MobiDB-lite"/>
    </source>
</evidence>
<protein>
    <submittedName>
        <fullName evidence="2">Uncharacterized protein</fullName>
    </submittedName>
</protein>